<reference evidence="1" key="1">
    <citation type="journal article" date="2021" name="Nat. Commun.">
        <title>Genetic determinants of endophytism in the Arabidopsis root mycobiome.</title>
        <authorList>
            <person name="Mesny F."/>
            <person name="Miyauchi S."/>
            <person name="Thiergart T."/>
            <person name="Pickel B."/>
            <person name="Atanasova L."/>
            <person name="Karlsson M."/>
            <person name="Huettel B."/>
            <person name="Barry K.W."/>
            <person name="Haridas S."/>
            <person name="Chen C."/>
            <person name="Bauer D."/>
            <person name="Andreopoulos W."/>
            <person name="Pangilinan J."/>
            <person name="LaButti K."/>
            <person name="Riley R."/>
            <person name="Lipzen A."/>
            <person name="Clum A."/>
            <person name="Drula E."/>
            <person name="Henrissat B."/>
            <person name="Kohler A."/>
            <person name="Grigoriev I.V."/>
            <person name="Martin F.M."/>
            <person name="Hacquard S."/>
        </authorList>
    </citation>
    <scope>NUCLEOTIDE SEQUENCE</scope>
    <source>
        <strain evidence="1">MPI-CAGE-CH-0230</strain>
    </source>
</reference>
<keyword evidence="2" id="KW-1185">Reference proteome</keyword>
<dbReference type="AlphaFoldDB" id="A0A9P8Y5G6"/>
<gene>
    <name evidence="1" type="ORF">B0I36DRAFT_134803</name>
</gene>
<dbReference type="GeneID" id="70177821"/>
<organism evidence="1 2">
    <name type="scientific">Microdochium trichocladiopsis</name>
    <dbReference type="NCBI Taxonomy" id="1682393"/>
    <lineage>
        <taxon>Eukaryota</taxon>
        <taxon>Fungi</taxon>
        <taxon>Dikarya</taxon>
        <taxon>Ascomycota</taxon>
        <taxon>Pezizomycotina</taxon>
        <taxon>Sordariomycetes</taxon>
        <taxon>Xylariomycetidae</taxon>
        <taxon>Xylariales</taxon>
        <taxon>Microdochiaceae</taxon>
        <taxon>Microdochium</taxon>
    </lineage>
</organism>
<name>A0A9P8Y5G6_9PEZI</name>
<comment type="caution">
    <text evidence="1">The sequence shown here is derived from an EMBL/GenBank/DDBJ whole genome shotgun (WGS) entry which is preliminary data.</text>
</comment>
<proteinExistence type="predicted"/>
<evidence type="ECO:0000313" key="2">
    <source>
        <dbReference type="Proteomes" id="UP000756346"/>
    </source>
</evidence>
<protein>
    <submittedName>
        <fullName evidence="1">Uncharacterized protein</fullName>
    </submittedName>
</protein>
<accession>A0A9P8Y5G6</accession>
<evidence type="ECO:0000313" key="1">
    <source>
        <dbReference type="EMBL" id="KAH7029675.1"/>
    </source>
</evidence>
<sequence>MQLNLSGRWEGDEIVIVHGIGSIYHNEEPRSHRRRAGAQQNEYKDVMATQVLAHAHEDFLRLFHSREAKLRGKPAVDALNNAQHAALRKKLESVHFIPPVWSLATQKGVADTTKRRERYVD</sequence>
<dbReference type="RefSeq" id="XP_046011963.1">
    <property type="nucleotide sequence ID" value="XM_046148275.1"/>
</dbReference>
<dbReference type="Proteomes" id="UP000756346">
    <property type="component" value="Unassembled WGS sequence"/>
</dbReference>
<dbReference type="EMBL" id="JAGTJQ010000006">
    <property type="protein sequence ID" value="KAH7029675.1"/>
    <property type="molecule type" value="Genomic_DNA"/>
</dbReference>